<dbReference type="RefSeq" id="XP_017988388.1">
    <property type="nucleotide sequence ID" value="XM_018132899.1"/>
</dbReference>
<feature type="compositionally biased region" description="Low complexity" evidence="1">
    <location>
        <begin position="315"/>
        <end position="327"/>
    </location>
</feature>
<feature type="compositionally biased region" description="Polar residues" evidence="1">
    <location>
        <begin position="798"/>
        <end position="809"/>
    </location>
</feature>
<feature type="compositionally biased region" description="Polar residues" evidence="1">
    <location>
        <begin position="725"/>
        <end position="756"/>
    </location>
</feature>
<feature type="region of interest" description="Disordered" evidence="1">
    <location>
        <begin position="306"/>
        <end position="335"/>
    </location>
</feature>
<dbReference type="OrthoDB" id="4062051at2759"/>
<dbReference type="Proteomes" id="UP000243052">
    <property type="component" value="Chromosome v"/>
</dbReference>
<reference evidence="2 3" key="1">
    <citation type="submission" date="2016-01" db="EMBL/GenBank/DDBJ databases">
        <title>Genome sequence of the yeast Holleya sinecauda.</title>
        <authorList>
            <person name="Dietrich F.S."/>
        </authorList>
    </citation>
    <scope>NUCLEOTIDE SEQUENCE [LARGE SCALE GENOMIC DNA]</scope>
    <source>
        <strain evidence="2 3">ATCC 58844</strain>
    </source>
</reference>
<gene>
    <name evidence="2" type="ORF">AW171_hschr53342</name>
</gene>
<organism evidence="2 3">
    <name type="scientific">Eremothecium sinecaudum</name>
    <dbReference type="NCBI Taxonomy" id="45286"/>
    <lineage>
        <taxon>Eukaryota</taxon>
        <taxon>Fungi</taxon>
        <taxon>Dikarya</taxon>
        <taxon>Ascomycota</taxon>
        <taxon>Saccharomycotina</taxon>
        <taxon>Saccharomycetes</taxon>
        <taxon>Saccharomycetales</taxon>
        <taxon>Saccharomycetaceae</taxon>
        <taxon>Eremothecium</taxon>
    </lineage>
</organism>
<proteinExistence type="predicted"/>
<evidence type="ECO:0000256" key="1">
    <source>
        <dbReference type="SAM" id="MobiDB-lite"/>
    </source>
</evidence>
<feature type="region of interest" description="Disordered" evidence="1">
    <location>
        <begin position="447"/>
        <end position="469"/>
    </location>
</feature>
<feature type="region of interest" description="Disordered" evidence="1">
    <location>
        <begin position="636"/>
        <end position="658"/>
    </location>
</feature>
<sequence>MPEYNDSFVPVRFPRGNQDSFAKPTSMTSAYTDNPNTADCYGTSTKSASSSNKKLNSTCILASGQEHTQKPVQSTDTVPPILARTRPDSALSELGDIKLLQVIDISDDESMMDYRYCLFPQAVDCHDRTIEARLAEFTKLEHDVARTNKNENKKMTQNCEHMPKNPSDVEGDEASIDTALLNQFENISIGRNDEGPVNKYNEADKEPDNTKVSSPPKKNTLASIVTSSFDRDSSFECRLGDIPPEIGLALLQHSMPAMYSPSTSHERAISGEMSDLSNNNLLGAARCIISSYADSSTSNNGKSLYSTDLRDYKTPSSQPASSNSAMSVDKEMSQDDNPTCILGKSQYRCTADSGDISQFLDPGSALMLTPSKNSLNSIIYHSSDEHILLPTLNIVQEQAPTPNIVEVRLEEDQQSQGTDKDPEGSTGVQNDFTNKFQEMLKQNGCFDSVSVDNNDESSQSDANYSRHRMHRTWRGVRSRIVASRCSSLLSTTDSRLYRDDQSKDSRFVEATTAPRKSWFKRVHETNQRILRTATKAMFSKIDEFQGMNFDHLAEAAKTYNPTDDLDSRHKVKQKATYKQQQVHAQLQAQRQVLMQAQGKMQPQAQIYVQNQTLKFEPQYMQRVVQPERQEQYMQETAPLSRYSTQGSNRCSEDNKTRNTGLVFQNNNSEEKMTANEHSSSIWGNSAGDHSLQETNDIEIDDEQDHNTDLAADIKSQEFMIISRKSTMETPDPRSASNESSLFNTHTVSTNPSTVPPSTLDLPSGGSNLFPKVRPPVPAPSTLSSKTPDLSLGTADPKASSQSRSIPANSSMPTVWKMKFNQTEAKKVPIQQHNIINLSQKMIPLQVMGIKRERLPTNTHGMYGYL</sequence>
<feature type="compositionally biased region" description="Polar residues" evidence="1">
    <location>
        <begin position="17"/>
        <end position="36"/>
    </location>
</feature>
<feature type="region of interest" description="Disordered" evidence="1">
    <location>
        <begin position="725"/>
        <end position="809"/>
    </location>
</feature>
<accession>A0A109UZI7</accession>
<dbReference type="EMBL" id="CP014245">
    <property type="protein sequence ID" value="AMD21392.1"/>
    <property type="molecule type" value="Genomic_DNA"/>
</dbReference>
<feature type="compositionally biased region" description="Low complexity" evidence="1">
    <location>
        <begin position="447"/>
        <end position="461"/>
    </location>
</feature>
<protein>
    <submittedName>
        <fullName evidence="2">HER113Cp</fullName>
    </submittedName>
</protein>
<evidence type="ECO:0000313" key="2">
    <source>
        <dbReference type="EMBL" id="AMD21392.1"/>
    </source>
</evidence>
<feature type="compositionally biased region" description="Basic and acidic residues" evidence="1">
    <location>
        <begin position="191"/>
        <end position="209"/>
    </location>
</feature>
<dbReference type="AlphaFoldDB" id="A0A109UZI7"/>
<dbReference type="GeneID" id="28724681"/>
<name>A0A109UZI7_9SACH</name>
<feature type="region of interest" description="Disordered" evidence="1">
    <location>
        <begin position="411"/>
        <end position="430"/>
    </location>
</feature>
<evidence type="ECO:0000313" key="3">
    <source>
        <dbReference type="Proteomes" id="UP000243052"/>
    </source>
</evidence>
<feature type="region of interest" description="Disordered" evidence="1">
    <location>
        <begin position="1"/>
        <end position="36"/>
    </location>
</feature>
<feature type="region of interest" description="Disordered" evidence="1">
    <location>
        <begin position="191"/>
        <end position="218"/>
    </location>
</feature>
<keyword evidence="3" id="KW-1185">Reference proteome</keyword>